<evidence type="ECO:0000313" key="9">
    <source>
        <dbReference type="EMBL" id="MFB2714263.1"/>
    </source>
</evidence>
<dbReference type="InterPro" id="IPR036628">
    <property type="entry name" value="Clp_N_dom_sf"/>
</dbReference>
<keyword evidence="2 6" id="KW-0677">Repeat</keyword>
<dbReference type="InterPro" id="IPR018368">
    <property type="entry name" value="ClpA/B_CS1"/>
</dbReference>
<dbReference type="SMART" id="SM01086">
    <property type="entry name" value="ClpB_D2-small"/>
    <property type="match status" value="1"/>
</dbReference>
<dbReference type="RefSeq" id="WP_374812643.1">
    <property type="nucleotide sequence ID" value="NZ_JBHFLD010000002.1"/>
</dbReference>
<reference evidence="9 10" key="1">
    <citation type="submission" date="2024-09" db="EMBL/GenBank/DDBJ databases">
        <title>Draft genome sequences of 6 high pH adapted Marinobacter shengliensis sp. isolated from Mariana forearc serpentinite mud volcanoes.</title>
        <authorList>
            <person name="Elkassas S."/>
            <person name="Serres M."/>
            <person name="Michael N."/>
            <person name="Amina P."/>
            <person name="Teodora Z."/>
            <person name="Julie H."/>
        </authorList>
    </citation>
    <scope>NUCLEOTIDE SEQUENCE [LARGE SCALE GENOMIC DNA]</scope>
    <source>
        <strain evidence="9 10">EB4</strain>
    </source>
</reference>
<dbReference type="InterPro" id="IPR003593">
    <property type="entry name" value="AAA+_ATPase"/>
</dbReference>
<dbReference type="PROSITE" id="PS00870">
    <property type="entry name" value="CLPAB_1"/>
    <property type="match status" value="1"/>
</dbReference>
<dbReference type="Pfam" id="PF17871">
    <property type="entry name" value="AAA_lid_9"/>
    <property type="match status" value="1"/>
</dbReference>
<evidence type="ECO:0000256" key="2">
    <source>
        <dbReference type="ARBA" id="ARBA00022737"/>
    </source>
</evidence>
<dbReference type="InterPro" id="IPR050130">
    <property type="entry name" value="ClpA_ClpB"/>
</dbReference>
<keyword evidence="3 7" id="KW-0547">Nucleotide-binding</keyword>
<dbReference type="PRINTS" id="PR00300">
    <property type="entry name" value="CLPPROTEASEA"/>
</dbReference>
<dbReference type="CDD" id="cd19499">
    <property type="entry name" value="RecA-like_ClpB_Hsp104-like"/>
    <property type="match status" value="1"/>
</dbReference>
<dbReference type="NCBIfam" id="TIGR03345">
    <property type="entry name" value="VI_ClpV1"/>
    <property type="match status" value="1"/>
</dbReference>
<comment type="similarity">
    <text evidence="1 7">Belongs to the ClpA/ClpB family.</text>
</comment>
<dbReference type="SMART" id="SM00382">
    <property type="entry name" value="AAA"/>
    <property type="match status" value="2"/>
</dbReference>
<evidence type="ECO:0000259" key="8">
    <source>
        <dbReference type="PROSITE" id="PS51903"/>
    </source>
</evidence>
<keyword evidence="5 7" id="KW-0143">Chaperone</keyword>
<feature type="domain" description="Clp R" evidence="8">
    <location>
        <begin position="25"/>
        <end position="170"/>
    </location>
</feature>
<evidence type="ECO:0000256" key="5">
    <source>
        <dbReference type="ARBA" id="ARBA00023186"/>
    </source>
</evidence>
<dbReference type="PROSITE" id="PS51903">
    <property type="entry name" value="CLP_R"/>
    <property type="match status" value="1"/>
</dbReference>
<evidence type="ECO:0000256" key="4">
    <source>
        <dbReference type="ARBA" id="ARBA00022840"/>
    </source>
</evidence>
<evidence type="ECO:0000256" key="1">
    <source>
        <dbReference type="ARBA" id="ARBA00008675"/>
    </source>
</evidence>
<protein>
    <submittedName>
        <fullName evidence="9">Type VI secretion system ATPase TssH</fullName>
    </submittedName>
</protein>
<dbReference type="InterPro" id="IPR019489">
    <property type="entry name" value="Clp_ATPase_C"/>
</dbReference>
<dbReference type="Pfam" id="PF10431">
    <property type="entry name" value="ClpB_D2-small"/>
    <property type="match status" value="1"/>
</dbReference>
<dbReference type="InterPro" id="IPR041546">
    <property type="entry name" value="ClpA/ClpB_AAA_lid"/>
</dbReference>
<dbReference type="Gene3D" id="1.10.1780.10">
    <property type="entry name" value="Clp, N-terminal domain"/>
    <property type="match status" value="1"/>
</dbReference>
<evidence type="ECO:0000256" key="3">
    <source>
        <dbReference type="ARBA" id="ARBA00022741"/>
    </source>
</evidence>
<dbReference type="PANTHER" id="PTHR11638:SF182">
    <property type="entry name" value="CLP ATPASE"/>
    <property type="match status" value="1"/>
</dbReference>
<dbReference type="InterPro" id="IPR017729">
    <property type="entry name" value="ATPase_T6SS_ClpV1"/>
</dbReference>
<name>A0ABV4W258_9GAMM</name>
<dbReference type="Proteomes" id="UP001576762">
    <property type="component" value="Unassembled WGS sequence"/>
</dbReference>
<dbReference type="Pfam" id="PF00004">
    <property type="entry name" value="AAA"/>
    <property type="match status" value="1"/>
</dbReference>
<gene>
    <name evidence="9" type="primary">tssH</name>
    <name evidence="9" type="synonym">clpV</name>
    <name evidence="9" type="ORF">ACE05E_02105</name>
</gene>
<evidence type="ECO:0000256" key="6">
    <source>
        <dbReference type="PROSITE-ProRule" id="PRU01251"/>
    </source>
</evidence>
<dbReference type="CDD" id="cd00009">
    <property type="entry name" value="AAA"/>
    <property type="match status" value="1"/>
</dbReference>
<dbReference type="Pfam" id="PF07724">
    <property type="entry name" value="AAA_2"/>
    <property type="match status" value="1"/>
</dbReference>
<sequence>MCSAYWTNYRNKDITVIRVELPALIGRLNDISRQALEASAALCISRQGAEITPAHLLFKLLETPFSDVRQILEHTGINHQQLQPLVGDSLNGEPQTAEPYPSFSPLLVELIQDAWLLASTELGHTELRSGAVFLALLMNADRYLMPRVAQALVDINREQLRKQFDRLTEGSVERPQLTENGATKPAVEADMDPLKRYATDFTKLAREEKLDPVVCRDAEIDQMIDILCRRRKNNPIVVGDAGVGKSALVEGLALRIVNGDVPDRLKTVELWTLDMGALQAGASVKGEFEKRLKGVIEAVKGSVTPIILFIDEAHTLIGAGNSEGGSDAANLLKPALARGELRTIAATTWREYKKYFEKDPALSRRFQPVALDEPTPGEAVHILRGLRTVYEKAHQVLVADSALKAASEMSARYLAGRQLPDKAIDVLDTACARVSLNLSTPPRRLSHVRSELHQLAMEQDLLSREHTLGQNVDAEREQALEQQIADLTAESEALEQSWNDQRDLVARLVDIREQLLLGDAEAETADDAAVELAETEHEERPDLKSEAAAIEQELAELQADEPLVHARVDARQVAEVIADWTGIPVNRMTTDELEKITHLPAYLQAHIKGQDTAIDCLHQHLLTARADLRRPGRPMGAFLLVGPSGVGKTETVVQLAELLYGGRQFLTTINMSEYQEKHTVSRLIGSPPGYVGFGEGGILTEAIRQKPYSVVLLDEVEKAHPEVLNLFYQAFDKGELADGEGRLIDCKNVVFFLTSNLGYQTIVNHAEAPEKIEEALYPELANFFKPALLARMEVVPYLPLGEDTLNRIVGDKLQRLADQIKARYHTDVELEDGLVEAIRSRATRSENGARMLESIIEGELLPPVSLALLEKLAAREPVAKVTLGVSDNKFTGIVD</sequence>
<dbReference type="Gene3D" id="3.40.50.300">
    <property type="entry name" value="P-loop containing nucleotide triphosphate hydrolases"/>
    <property type="match status" value="3"/>
</dbReference>
<evidence type="ECO:0000313" key="10">
    <source>
        <dbReference type="Proteomes" id="UP001576762"/>
    </source>
</evidence>
<dbReference type="InterPro" id="IPR028299">
    <property type="entry name" value="ClpA/B_CS2"/>
</dbReference>
<dbReference type="SUPFAM" id="SSF81923">
    <property type="entry name" value="Double Clp-N motif"/>
    <property type="match status" value="1"/>
</dbReference>
<dbReference type="InterPro" id="IPR004176">
    <property type="entry name" value="Clp_R_N"/>
</dbReference>
<keyword evidence="10" id="KW-1185">Reference proteome</keyword>
<dbReference type="PANTHER" id="PTHR11638">
    <property type="entry name" value="ATP-DEPENDENT CLP PROTEASE"/>
    <property type="match status" value="1"/>
</dbReference>
<dbReference type="EMBL" id="JBHFLD010000002">
    <property type="protein sequence ID" value="MFB2714263.1"/>
    <property type="molecule type" value="Genomic_DNA"/>
</dbReference>
<dbReference type="InterPro" id="IPR027417">
    <property type="entry name" value="P-loop_NTPase"/>
</dbReference>
<dbReference type="InterPro" id="IPR001270">
    <property type="entry name" value="ClpA/B"/>
</dbReference>
<dbReference type="Gene3D" id="1.10.8.60">
    <property type="match status" value="1"/>
</dbReference>
<keyword evidence="4 7" id="KW-0067">ATP-binding</keyword>
<accession>A0ABV4W258</accession>
<dbReference type="PROSITE" id="PS00871">
    <property type="entry name" value="CLPAB_2"/>
    <property type="match status" value="1"/>
</dbReference>
<evidence type="ECO:0000256" key="7">
    <source>
        <dbReference type="RuleBase" id="RU004432"/>
    </source>
</evidence>
<proteinExistence type="inferred from homology"/>
<dbReference type="InterPro" id="IPR003959">
    <property type="entry name" value="ATPase_AAA_core"/>
</dbReference>
<dbReference type="Pfam" id="PF02861">
    <property type="entry name" value="Clp_N"/>
    <property type="match status" value="1"/>
</dbReference>
<organism evidence="9 10">
    <name type="scientific">Marinobacter shengliensis</name>
    <dbReference type="NCBI Taxonomy" id="1389223"/>
    <lineage>
        <taxon>Bacteria</taxon>
        <taxon>Pseudomonadati</taxon>
        <taxon>Pseudomonadota</taxon>
        <taxon>Gammaproteobacteria</taxon>
        <taxon>Pseudomonadales</taxon>
        <taxon>Marinobacteraceae</taxon>
        <taxon>Marinobacter</taxon>
    </lineage>
</organism>
<comment type="caution">
    <text evidence="9">The sequence shown here is derived from an EMBL/GenBank/DDBJ whole genome shotgun (WGS) entry which is preliminary data.</text>
</comment>
<dbReference type="SUPFAM" id="SSF52540">
    <property type="entry name" value="P-loop containing nucleoside triphosphate hydrolases"/>
    <property type="match status" value="2"/>
</dbReference>